<evidence type="ECO:0000256" key="4">
    <source>
        <dbReference type="ARBA" id="ARBA00022786"/>
    </source>
</evidence>
<evidence type="ECO:0000259" key="8">
    <source>
        <dbReference type="Pfam" id="PF12340"/>
    </source>
</evidence>
<dbReference type="STRING" id="1108050.A0A0B7FAQ9"/>
<evidence type="ECO:0000256" key="1">
    <source>
        <dbReference type="ARBA" id="ARBA00000707"/>
    </source>
</evidence>
<accession>A0A0B7FAQ9</accession>
<dbReference type="GO" id="GO:0006508">
    <property type="term" value="P:proteolysis"/>
    <property type="evidence" value="ECO:0007669"/>
    <property type="project" value="UniProtKB-KW"/>
</dbReference>
<keyword evidence="11" id="KW-1185">Reference proteome</keyword>
<dbReference type="EC" id="3.4.19.12" evidence="2"/>
<reference evidence="10 11" key="1">
    <citation type="submission" date="2014-11" db="EMBL/GenBank/DDBJ databases">
        <authorList>
            <person name="Wibberg Daniel"/>
        </authorList>
    </citation>
    <scope>NUCLEOTIDE SEQUENCE [LARGE SCALE GENOMIC DNA]</scope>
    <source>
        <strain evidence="10">Rhizoctonia solani AG1-IB 7/3/14</strain>
    </source>
</reference>
<dbReference type="Pfam" id="PF12340">
    <property type="entry name" value="DUF3638"/>
    <property type="match status" value="1"/>
</dbReference>
<feature type="compositionally biased region" description="Basic and acidic residues" evidence="7">
    <location>
        <begin position="735"/>
        <end position="750"/>
    </location>
</feature>
<sequence length="954" mass="108720">MFELLVNRLSGLCNRRIYYLPFGRHIQINESNAKNLRSLYEECMREGGILLAQPEHILSFKLMGIDLLTSSYEPGSKETSVTSSLVELQSWLTENTRDILDESDEILHVRYQLVYTTGQQQALDDHPDRWTTTQQVLCLAAAHIEKLQQSHRDDLMYNHRKPGQFPMLRIMPDCPVEVEQKLVLGIAMDVRNGRLQGLGCDRLPRDVRKILVEFLTNPSLPYSQYELVRDRCSATFWKGLLLVRGLLGCGILVFALKHKHYRVDYGLDMSRSLLAVPYRAKDVPSLRAEFGHPDVAVVLTCLSYYNQGLTNEQLDLCFNLLFKLDNPSLEYGEWVQRDNSIPKDLRELDAVNLKDRHQFTHRLVPIFAHNFATVDFYLSSVVFPKEAKEFPEKLATSGWDLAQTKPHVTTGFSGTNDNRYLLPTSISQADPVKQLSTNALVLSYLLQPENNHYICMHGDNGTSLTTKDFLKLLVEQTPEVRVLLDVGAQMLELQNEALVRCWLNLRQDIEAAVYFNDRDELVVLPQNGAPDLLSTSPFAQRLDKCIVYLDDGHTRGTDLKLPRETRALVTLGPKVTKDRLLQGCMRMRKLGYGQSVMFAAPPEIHAQILNASPNLVETNGTIDALDVLRWAMLQTCKDLQHHVSHWAQQGIEYARRHEADEQYKKNHDIAALRKRWTTPEARPLEEMYGVLSPEERSHKTTLTHRAFNIPELRKGLELMGIQTLEDPSMDEEQEREVTHEVEREEQVERPPKRKPAIHSIHPEVDSLIRNGVLPPGRSGILPLFHPFRNSSYGISDSWSPLLFASADFLSTIKEFPSDHLSDFMRPVNWILSGPDHVRVILSPYEVNELLPAIQDSPTLRLHVYAPRIALAMRSFSDLQFYTIPAPRKGGRRPEPLSTTQIQLDLFAGQLYFPSYQDYVSCCTTLGIFIPSGNESDLTIEVDSDGNWLGVEGKE</sequence>
<dbReference type="OrthoDB" id="3182339at2759"/>
<dbReference type="PANTHER" id="PTHR13367">
    <property type="entry name" value="UBIQUITIN THIOESTERASE"/>
    <property type="match status" value="1"/>
</dbReference>
<evidence type="ECO:0000259" key="9">
    <source>
        <dbReference type="Pfam" id="PF12359"/>
    </source>
</evidence>
<keyword evidence="4" id="KW-0833">Ubl conjugation pathway</keyword>
<evidence type="ECO:0000256" key="2">
    <source>
        <dbReference type="ARBA" id="ARBA00012759"/>
    </source>
</evidence>
<evidence type="ECO:0000313" key="11">
    <source>
        <dbReference type="Proteomes" id="UP000059188"/>
    </source>
</evidence>
<dbReference type="AlphaFoldDB" id="A0A0B7FAQ9"/>
<dbReference type="InterPro" id="IPR022099">
    <property type="entry name" value="DUF3638"/>
</dbReference>
<dbReference type="Proteomes" id="UP000059188">
    <property type="component" value="Unassembled WGS sequence"/>
</dbReference>
<gene>
    <name evidence="10" type="ORF">RSOLAG1IB_11531</name>
</gene>
<evidence type="ECO:0000256" key="3">
    <source>
        <dbReference type="ARBA" id="ARBA00022670"/>
    </source>
</evidence>
<protein>
    <recommendedName>
        <fullName evidence="2">ubiquitinyl hydrolase 1</fullName>
        <ecNumber evidence="2">3.4.19.12</ecNumber>
    </recommendedName>
</protein>
<evidence type="ECO:0000313" key="10">
    <source>
        <dbReference type="EMBL" id="CEL53999.1"/>
    </source>
</evidence>
<dbReference type="EMBL" id="LN679242">
    <property type="protein sequence ID" value="CEL53999.1"/>
    <property type="molecule type" value="Genomic_DNA"/>
</dbReference>
<keyword evidence="6" id="KW-0788">Thiol protease</keyword>
<comment type="catalytic activity">
    <reaction evidence="1">
        <text>Thiol-dependent hydrolysis of ester, thioester, amide, peptide and isopeptide bonds formed by the C-terminal Gly of ubiquitin (a 76-residue protein attached to proteins as an intracellular targeting signal).</text>
        <dbReference type="EC" id="3.4.19.12"/>
    </reaction>
</comment>
<dbReference type="PANTHER" id="PTHR13367:SF33">
    <property type="entry name" value="P-LOOP CONTAINING NUCLEOSIDE TRIPHOSPHATE HYDROLASE PROTEIN"/>
    <property type="match status" value="1"/>
</dbReference>
<dbReference type="GO" id="GO:0004843">
    <property type="term" value="F:cysteine-type deubiquitinase activity"/>
    <property type="evidence" value="ECO:0007669"/>
    <property type="project" value="UniProtKB-EC"/>
</dbReference>
<dbReference type="InterPro" id="IPR022105">
    <property type="entry name" value="DUF3645"/>
</dbReference>
<feature type="region of interest" description="Disordered" evidence="7">
    <location>
        <begin position="727"/>
        <end position="754"/>
    </location>
</feature>
<feature type="domain" description="DUF3638" evidence="8">
    <location>
        <begin position="1"/>
        <end position="148"/>
    </location>
</feature>
<evidence type="ECO:0000256" key="6">
    <source>
        <dbReference type="ARBA" id="ARBA00022807"/>
    </source>
</evidence>
<feature type="domain" description="DUF3645" evidence="9">
    <location>
        <begin position="268"/>
        <end position="300"/>
    </location>
</feature>
<evidence type="ECO:0000256" key="5">
    <source>
        <dbReference type="ARBA" id="ARBA00022801"/>
    </source>
</evidence>
<keyword evidence="3" id="KW-0645">Protease</keyword>
<evidence type="ECO:0000256" key="7">
    <source>
        <dbReference type="SAM" id="MobiDB-lite"/>
    </source>
</evidence>
<dbReference type="Pfam" id="PF12359">
    <property type="entry name" value="DUF3645"/>
    <property type="match status" value="1"/>
</dbReference>
<name>A0A0B7FAQ9_THACB</name>
<keyword evidence="5" id="KW-0378">Hydrolase</keyword>
<proteinExistence type="predicted"/>
<organism evidence="10 11">
    <name type="scientific">Thanatephorus cucumeris (strain AG1-IB / isolate 7/3/14)</name>
    <name type="common">Lettuce bottom rot fungus</name>
    <name type="synonym">Rhizoctonia solani</name>
    <dbReference type="NCBI Taxonomy" id="1108050"/>
    <lineage>
        <taxon>Eukaryota</taxon>
        <taxon>Fungi</taxon>
        <taxon>Dikarya</taxon>
        <taxon>Basidiomycota</taxon>
        <taxon>Agaricomycotina</taxon>
        <taxon>Agaricomycetes</taxon>
        <taxon>Cantharellales</taxon>
        <taxon>Ceratobasidiaceae</taxon>
        <taxon>Rhizoctonia</taxon>
        <taxon>Rhizoctonia solani AG-1</taxon>
    </lineage>
</organism>
<dbReference type="InterPro" id="IPR051346">
    <property type="entry name" value="OTU_Deubiquitinase"/>
</dbReference>